<keyword evidence="5" id="KW-0677">Repeat</keyword>
<feature type="coiled-coil region" evidence="9">
    <location>
        <begin position="153"/>
        <end position="187"/>
    </location>
</feature>
<sequence>FHDFLRGLDVLDQYSNCPSHIDVNLWNIMVQLRRTKIESEFKLKASVQELAEAETTLNLYTLELKSRKENSAVHMAELKAAREEKLLQSRDIQLQIVMPMGLVEVPLTGHISDFASTVLIRREIVEDINKEVQAAGEKKIAAMNTVTNYRHVNKLKEWECRKLRMECEDLQNKINNIEKVKVTVEVKQYLKDPDKYSEDILEINSDLINRVSEQYESILSSLATKIKEVEEKIKIKKKENKKLDDDIINLKCDVSEQTLERDLDFEKDMEEDKRKRMAAIVKRSQLVRQIQQAHKDNMVLQTELELLRLKTYPTLKYKSNI</sequence>
<evidence type="ECO:0000256" key="3">
    <source>
        <dbReference type="ARBA" id="ARBA00022490"/>
    </source>
</evidence>
<evidence type="ECO:0000256" key="9">
    <source>
        <dbReference type="SAM" id="Coils"/>
    </source>
</evidence>
<evidence type="ECO:0000256" key="2">
    <source>
        <dbReference type="ARBA" id="ARBA00004245"/>
    </source>
</evidence>
<name>A0A1B6EBU1_9HEMI</name>
<evidence type="ECO:0000313" key="10">
    <source>
        <dbReference type="EMBL" id="JAS35406.1"/>
    </source>
</evidence>
<keyword evidence="6 9" id="KW-0175">Coiled coil</keyword>
<evidence type="ECO:0000256" key="7">
    <source>
        <dbReference type="ARBA" id="ARBA00023212"/>
    </source>
</evidence>
<reference evidence="10" key="1">
    <citation type="submission" date="2015-12" db="EMBL/GenBank/DDBJ databases">
        <title>De novo transcriptome assembly of four potential Pierce s Disease insect vectors from Arizona vineyards.</title>
        <authorList>
            <person name="Tassone E.E."/>
        </authorList>
    </citation>
    <scope>NUCLEOTIDE SEQUENCE</scope>
</reference>
<protein>
    <submittedName>
        <fullName evidence="10">Uncharacterized protein</fullName>
    </submittedName>
</protein>
<dbReference type="GO" id="GO:0060271">
    <property type="term" value="P:cilium assembly"/>
    <property type="evidence" value="ECO:0007669"/>
    <property type="project" value="TreeGrafter"/>
</dbReference>
<feature type="non-terminal residue" evidence="10">
    <location>
        <position position="1"/>
    </location>
</feature>
<evidence type="ECO:0000256" key="4">
    <source>
        <dbReference type="ARBA" id="ARBA00022574"/>
    </source>
</evidence>
<keyword evidence="4" id="KW-0853">WD repeat</keyword>
<organism evidence="10">
    <name type="scientific">Clastoptera arizonana</name>
    <name type="common">Arizona spittle bug</name>
    <dbReference type="NCBI Taxonomy" id="38151"/>
    <lineage>
        <taxon>Eukaryota</taxon>
        <taxon>Metazoa</taxon>
        <taxon>Ecdysozoa</taxon>
        <taxon>Arthropoda</taxon>
        <taxon>Hexapoda</taxon>
        <taxon>Insecta</taxon>
        <taxon>Pterygota</taxon>
        <taxon>Neoptera</taxon>
        <taxon>Paraneoptera</taxon>
        <taxon>Hemiptera</taxon>
        <taxon>Auchenorrhyncha</taxon>
        <taxon>Cercopoidea</taxon>
        <taxon>Clastopteridae</taxon>
        <taxon>Clastoptera</taxon>
    </lineage>
</organism>
<comment type="subcellular location">
    <subcellularLocation>
        <location evidence="1">Cell projection</location>
        <location evidence="1">Cilium</location>
    </subcellularLocation>
    <subcellularLocation>
        <location evidence="2">Cytoplasm</location>
        <location evidence="2">Cytoskeleton</location>
    </subcellularLocation>
</comment>
<proteinExistence type="predicted"/>
<accession>A0A1B6EBU1</accession>
<evidence type="ECO:0000256" key="6">
    <source>
        <dbReference type="ARBA" id="ARBA00023054"/>
    </source>
</evidence>
<gene>
    <name evidence="10" type="ORF">g.11987</name>
</gene>
<dbReference type="GO" id="GO:0005930">
    <property type="term" value="C:axoneme"/>
    <property type="evidence" value="ECO:0007669"/>
    <property type="project" value="TreeGrafter"/>
</dbReference>
<evidence type="ECO:0000256" key="1">
    <source>
        <dbReference type="ARBA" id="ARBA00004138"/>
    </source>
</evidence>
<dbReference type="PANTHER" id="PTHR14885:SF1">
    <property type="entry name" value="CILIA- AND FLAGELLA-ASSOCIATED PROTEIN 43"/>
    <property type="match status" value="1"/>
</dbReference>
<evidence type="ECO:0000256" key="8">
    <source>
        <dbReference type="ARBA" id="ARBA00023273"/>
    </source>
</evidence>
<dbReference type="PANTHER" id="PTHR14885">
    <property type="entry name" value="CILIA- AND FLAGELLA-ASSOCIATED PROTEIN 43-RELATED"/>
    <property type="match status" value="1"/>
</dbReference>
<dbReference type="AlphaFoldDB" id="A0A1B6EBU1"/>
<keyword evidence="7" id="KW-0206">Cytoskeleton</keyword>
<keyword evidence="8" id="KW-0966">Cell projection</keyword>
<dbReference type="Pfam" id="PF25828">
    <property type="entry name" value="CC_Cfap43"/>
    <property type="match status" value="1"/>
</dbReference>
<keyword evidence="3" id="KW-0963">Cytoplasm</keyword>
<evidence type="ECO:0000256" key="5">
    <source>
        <dbReference type="ARBA" id="ARBA00022737"/>
    </source>
</evidence>
<dbReference type="EMBL" id="GEDC01001892">
    <property type="protein sequence ID" value="JAS35406.1"/>
    <property type="molecule type" value="Transcribed_RNA"/>
</dbReference>
<feature type="coiled-coil region" evidence="9">
    <location>
        <begin position="212"/>
        <end position="246"/>
    </location>
</feature>